<sequence length="112" mass="11588">MAPAESEEGREGLGLLSRAVTGRPAEPTAASHGPPELVGLEVALAQAEVGFPAVAVAAKEVALWEAISATQEEVALWEAVTAKEQVNVAQEVPLSQEVAISQEVCFQEIGVA</sequence>
<evidence type="ECO:0000313" key="3">
    <source>
        <dbReference type="Proteomes" id="UP001189429"/>
    </source>
</evidence>
<feature type="region of interest" description="Disordered" evidence="1">
    <location>
        <begin position="1"/>
        <end position="34"/>
    </location>
</feature>
<name>A0ABN9XEM3_9DINO</name>
<proteinExistence type="predicted"/>
<organism evidence="2 3">
    <name type="scientific">Prorocentrum cordatum</name>
    <dbReference type="NCBI Taxonomy" id="2364126"/>
    <lineage>
        <taxon>Eukaryota</taxon>
        <taxon>Sar</taxon>
        <taxon>Alveolata</taxon>
        <taxon>Dinophyceae</taxon>
        <taxon>Prorocentrales</taxon>
        <taxon>Prorocentraceae</taxon>
        <taxon>Prorocentrum</taxon>
    </lineage>
</organism>
<accession>A0ABN9XEM3</accession>
<protein>
    <submittedName>
        <fullName evidence="2">Uncharacterized protein</fullName>
    </submittedName>
</protein>
<comment type="caution">
    <text evidence="2">The sequence shown here is derived from an EMBL/GenBank/DDBJ whole genome shotgun (WGS) entry which is preliminary data.</text>
</comment>
<evidence type="ECO:0000313" key="2">
    <source>
        <dbReference type="EMBL" id="CAK0897468.1"/>
    </source>
</evidence>
<evidence type="ECO:0000256" key="1">
    <source>
        <dbReference type="SAM" id="MobiDB-lite"/>
    </source>
</evidence>
<dbReference type="Proteomes" id="UP001189429">
    <property type="component" value="Unassembled WGS sequence"/>
</dbReference>
<dbReference type="EMBL" id="CAUYUJ010020337">
    <property type="protein sequence ID" value="CAK0897468.1"/>
    <property type="molecule type" value="Genomic_DNA"/>
</dbReference>
<gene>
    <name evidence="2" type="ORF">PCOR1329_LOCUS75631</name>
</gene>
<reference evidence="2" key="1">
    <citation type="submission" date="2023-10" db="EMBL/GenBank/DDBJ databases">
        <authorList>
            <person name="Chen Y."/>
            <person name="Shah S."/>
            <person name="Dougan E. K."/>
            <person name="Thang M."/>
            <person name="Chan C."/>
        </authorList>
    </citation>
    <scope>NUCLEOTIDE SEQUENCE [LARGE SCALE GENOMIC DNA]</scope>
</reference>
<keyword evidence="3" id="KW-1185">Reference proteome</keyword>